<evidence type="ECO:0000256" key="1">
    <source>
        <dbReference type="SAM" id="SignalP"/>
    </source>
</evidence>
<keyword evidence="3" id="KW-1185">Reference proteome</keyword>
<feature type="signal peptide" evidence="1">
    <location>
        <begin position="1"/>
        <end position="23"/>
    </location>
</feature>
<dbReference type="Gene3D" id="1.10.100.10">
    <property type="entry name" value="Insulin-like"/>
    <property type="match status" value="1"/>
</dbReference>
<feature type="chain" id="PRO_5045036548" evidence="1">
    <location>
        <begin position="24"/>
        <end position="148"/>
    </location>
</feature>
<evidence type="ECO:0000313" key="4">
    <source>
        <dbReference type="RefSeq" id="XP_006815151.1"/>
    </source>
</evidence>
<sequence length="148" mass="17063">MSTSLVGLVFCLTLSFMLCQIQALTVENEETITFSELNTMYGTRTLTDWQGKWTSETIHACGSNLYRISEYVCYVDIHKSPDRKRTDDAFVDSAVAHDFLRGLMEKRTLRRYRRTSATSECCADDGGCVWEELAEYCTHQREVRTMDE</sequence>
<organism evidence="3 4">
    <name type="scientific">Saccoglossus kowalevskii</name>
    <name type="common">Acorn worm</name>
    <dbReference type="NCBI Taxonomy" id="10224"/>
    <lineage>
        <taxon>Eukaryota</taxon>
        <taxon>Metazoa</taxon>
        <taxon>Hemichordata</taxon>
        <taxon>Enteropneusta</taxon>
        <taxon>Harrimaniidae</taxon>
        <taxon>Saccoglossus</taxon>
    </lineage>
</organism>
<dbReference type="GeneID" id="102808381"/>
<name>A0ABM0M560_SACKO</name>
<evidence type="ECO:0000313" key="3">
    <source>
        <dbReference type="Proteomes" id="UP000694865"/>
    </source>
</evidence>
<dbReference type="RefSeq" id="XP_006815151.1">
    <property type="nucleotide sequence ID" value="XM_006815088.1"/>
</dbReference>
<dbReference type="InterPro" id="IPR016179">
    <property type="entry name" value="Insulin-like"/>
</dbReference>
<proteinExistence type="predicted"/>
<keyword evidence="1" id="KW-0732">Signal</keyword>
<dbReference type="InterPro" id="IPR036438">
    <property type="entry name" value="Insulin-like_sf"/>
</dbReference>
<accession>A0ABM0M560</accession>
<feature type="domain" description="Insulin-like" evidence="2">
    <location>
        <begin position="59"/>
        <end position="137"/>
    </location>
</feature>
<evidence type="ECO:0000259" key="2">
    <source>
        <dbReference type="Pfam" id="PF00049"/>
    </source>
</evidence>
<dbReference type="Pfam" id="PF00049">
    <property type="entry name" value="Insulin"/>
    <property type="match status" value="1"/>
</dbReference>
<reference evidence="4" key="1">
    <citation type="submission" date="2025-08" db="UniProtKB">
        <authorList>
            <consortium name="RefSeq"/>
        </authorList>
    </citation>
    <scope>IDENTIFICATION</scope>
    <source>
        <tissue evidence="4">Testes</tissue>
    </source>
</reference>
<dbReference type="SUPFAM" id="SSF56994">
    <property type="entry name" value="Insulin-like"/>
    <property type="match status" value="1"/>
</dbReference>
<dbReference type="Proteomes" id="UP000694865">
    <property type="component" value="Unplaced"/>
</dbReference>
<protein>
    <submittedName>
        <fullName evidence="4">Probable insulin-like peptide 7-like</fullName>
    </submittedName>
</protein>
<gene>
    <name evidence="4" type="primary">LOC102808381</name>
</gene>